<dbReference type="GO" id="GO:0017056">
    <property type="term" value="F:structural constituent of nuclear pore"/>
    <property type="evidence" value="ECO:0007669"/>
    <property type="project" value="InterPro"/>
</dbReference>
<protein>
    <recommendedName>
        <fullName evidence="12">Nucleoporin p58/p45</fullName>
    </recommendedName>
</protein>
<dbReference type="Gene3D" id="6.10.140.1350">
    <property type="match status" value="1"/>
</dbReference>
<evidence type="ECO:0008006" key="12">
    <source>
        <dbReference type="Google" id="ProtNLM"/>
    </source>
</evidence>
<keyword evidence="9" id="KW-1133">Transmembrane helix</keyword>
<evidence type="ECO:0000256" key="6">
    <source>
        <dbReference type="ARBA" id="ARBA00023132"/>
    </source>
</evidence>
<keyword evidence="5" id="KW-0811">Translocation</keyword>
<dbReference type="GO" id="GO:0008139">
    <property type="term" value="F:nuclear localization sequence binding"/>
    <property type="evidence" value="ECO:0007669"/>
    <property type="project" value="InterPro"/>
</dbReference>
<evidence type="ECO:0000256" key="8">
    <source>
        <dbReference type="SAM" id="MobiDB-lite"/>
    </source>
</evidence>
<comment type="caution">
    <text evidence="10">The sequence shown here is derived from an EMBL/GenBank/DDBJ whole genome shotgun (WGS) entry which is preliminary data.</text>
</comment>
<keyword evidence="9" id="KW-0472">Membrane</keyword>
<dbReference type="PANTHER" id="PTHR13437:SF2">
    <property type="entry name" value="NUCLEOPORIN P58_P45"/>
    <property type="match status" value="1"/>
</dbReference>
<evidence type="ECO:0000256" key="5">
    <source>
        <dbReference type="ARBA" id="ARBA00023010"/>
    </source>
</evidence>
<reference evidence="10" key="1">
    <citation type="submission" date="2021-12" db="EMBL/GenBank/DDBJ databases">
        <title>Prjna785345.</title>
        <authorList>
            <person name="Rujirawat T."/>
            <person name="Krajaejun T."/>
        </authorList>
    </citation>
    <scope>NUCLEOTIDE SEQUENCE</scope>
    <source>
        <strain evidence="10">Pi057C3</strain>
    </source>
</reference>
<keyword evidence="11" id="KW-1185">Reference proteome</keyword>
<keyword evidence="4" id="KW-0653">Protein transport</keyword>
<dbReference type="GO" id="GO:0015031">
    <property type="term" value="P:protein transport"/>
    <property type="evidence" value="ECO:0007669"/>
    <property type="project" value="UniProtKB-KW"/>
</dbReference>
<keyword evidence="7" id="KW-0539">Nucleus</keyword>
<dbReference type="GO" id="GO:0005643">
    <property type="term" value="C:nuclear pore"/>
    <property type="evidence" value="ECO:0007669"/>
    <property type="project" value="UniProtKB-SubCell"/>
</dbReference>
<evidence type="ECO:0000313" key="10">
    <source>
        <dbReference type="EMBL" id="KAJ0393706.1"/>
    </source>
</evidence>
<evidence type="ECO:0000256" key="2">
    <source>
        <dbReference type="ARBA" id="ARBA00022448"/>
    </source>
</evidence>
<dbReference type="EMBL" id="JAKCXM010000469">
    <property type="protein sequence ID" value="KAJ0393706.1"/>
    <property type="molecule type" value="Genomic_DNA"/>
</dbReference>
<evidence type="ECO:0000256" key="3">
    <source>
        <dbReference type="ARBA" id="ARBA00022816"/>
    </source>
</evidence>
<gene>
    <name evidence="10" type="ORF">P43SY_007548</name>
</gene>
<proteinExistence type="predicted"/>
<dbReference type="PANTHER" id="PTHR13437">
    <property type="entry name" value="NUCLEOPORIN P58/P45 NUCLEOPORIN-LIKE PROTEIN 1"/>
    <property type="match status" value="1"/>
</dbReference>
<comment type="subcellular location">
    <subcellularLocation>
        <location evidence="1">Nucleus</location>
        <location evidence="1">Nuclear pore complex</location>
    </subcellularLocation>
</comment>
<evidence type="ECO:0000256" key="9">
    <source>
        <dbReference type="SAM" id="Phobius"/>
    </source>
</evidence>
<evidence type="ECO:0000313" key="11">
    <source>
        <dbReference type="Proteomes" id="UP001209570"/>
    </source>
</evidence>
<organism evidence="10 11">
    <name type="scientific">Pythium insidiosum</name>
    <name type="common">Pythiosis disease agent</name>
    <dbReference type="NCBI Taxonomy" id="114742"/>
    <lineage>
        <taxon>Eukaryota</taxon>
        <taxon>Sar</taxon>
        <taxon>Stramenopiles</taxon>
        <taxon>Oomycota</taxon>
        <taxon>Peronosporomycetes</taxon>
        <taxon>Pythiales</taxon>
        <taxon>Pythiaceae</taxon>
        <taxon>Pythium</taxon>
    </lineage>
</organism>
<feature type="region of interest" description="Disordered" evidence="8">
    <location>
        <begin position="740"/>
        <end position="786"/>
    </location>
</feature>
<evidence type="ECO:0000256" key="1">
    <source>
        <dbReference type="ARBA" id="ARBA00004567"/>
    </source>
</evidence>
<accession>A0AAD5Q2R8</accession>
<dbReference type="Proteomes" id="UP001209570">
    <property type="component" value="Unassembled WGS sequence"/>
</dbReference>
<keyword evidence="3" id="KW-0509">mRNA transport</keyword>
<evidence type="ECO:0000256" key="4">
    <source>
        <dbReference type="ARBA" id="ARBA00022927"/>
    </source>
</evidence>
<feature type="compositionally biased region" description="Pro residues" evidence="8">
    <location>
        <begin position="18"/>
        <end position="28"/>
    </location>
</feature>
<name>A0AAD5Q2R8_PYTIN</name>
<feature type="region of interest" description="Disordered" evidence="8">
    <location>
        <begin position="1"/>
        <end position="104"/>
    </location>
</feature>
<feature type="compositionally biased region" description="Low complexity" evidence="8">
    <location>
        <begin position="740"/>
        <end position="766"/>
    </location>
</feature>
<keyword evidence="9" id="KW-0812">Transmembrane</keyword>
<dbReference type="AlphaFoldDB" id="A0AAD5Q2R8"/>
<sequence length="786" mass="80460">MAGVSPATERRPSHAVSPPQPAAEPTPSPTKVATFDAKPTRKSIKKSKPVGERTPLIIKAPEKSDEQEAIHPLPWFRSPEMKRQSPDPRHLQRDDRRRKHRYRRGRSLERDSMCSGFVDTVCCGLVQSDAEPDLEYGEQRSDVNSDGFKRCVQCLVALIVVVAVILILIIIFEPFHELQRPNRSVLIAVTMAFNFGATATAAPASTGFSFGSAAPAASAPAAAAGSSGFSFGATSTAASTAAKPAAGGFSFGGASAAPASSGGFSFGAAAPATSTAAPASSGGFSFGAAAPATSTAAAPSGFSFGGGAASSAAAPAKPTTSSFSFGGAGASAAPTSSFGFGGSKPSLFGGAASAPAAGAPSSSSFGFFGANAAAPATAAAAAPAQPAITLDTVFDTLPADVQKNITAFHKFLQEEDQSDAFLKAVAPTQLEQLKRNLAQLEQHVLMRRNLQAKQHTAVHHARKDVKHLIHQVDAATLSLRSLSGESTAQRFYGILRRVEQPSPFYWELLSQLEARMMQLHTQLEGLEAECRPLDDRSSSASAREMDPARLHQILLAQNSALMQVAAHVAEVHERTEEMRQLFLRKMREDLVKHGEKNPAAFKNPFDKKKKNAAARESDIDSIRFKTSVSPTIVATAAAAPAPGAPTGGGFGFGAATTAQPAGGLSFGGGLASSTPAAATAPATTPAGGFSFGGGAAATSTTAAASTAPKQVTFNLGGATSSAPPAISTAAPATSGFSFSAAPATPAPTTSFLPAPSSTAAAAAATSGKRSGSLTSKSSGLRARQKR</sequence>
<keyword evidence="6" id="KW-0906">Nuclear pore complex</keyword>
<keyword evidence="2" id="KW-0813">Transport</keyword>
<evidence type="ECO:0000256" key="7">
    <source>
        <dbReference type="ARBA" id="ARBA00023242"/>
    </source>
</evidence>
<feature type="transmembrane region" description="Helical" evidence="9">
    <location>
        <begin position="155"/>
        <end position="172"/>
    </location>
</feature>
<feature type="compositionally biased region" description="Polar residues" evidence="8">
    <location>
        <begin position="767"/>
        <end position="778"/>
    </location>
</feature>
<feature type="compositionally biased region" description="Basic and acidic residues" evidence="8">
    <location>
        <begin position="79"/>
        <end position="95"/>
    </location>
</feature>
<dbReference type="InterPro" id="IPR024882">
    <property type="entry name" value="NUP58/p45/49"/>
</dbReference>
<feature type="compositionally biased region" description="Basic and acidic residues" evidence="8">
    <location>
        <begin position="60"/>
        <end position="69"/>
    </location>
</feature>
<dbReference type="GO" id="GO:0051028">
    <property type="term" value="P:mRNA transport"/>
    <property type="evidence" value="ECO:0007669"/>
    <property type="project" value="UniProtKB-KW"/>
</dbReference>